<dbReference type="AlphaFoldDB" id="A0A369WMS6"/>
<reference evidence="1 2" key="1">
    <citation type="submission" date="2018-07" db="EMBL/GenBank/DDBJ databases">
        <title>Motiliproteus coralliicola sp. nov., a bacterium isolated from Coral.</title>
        <authorList>
            <person name="Wang G."/>
        </authorList>
    </citation>
    <scope>NUCLEOTIDE SEQUENCE [LARGE SCALE GENOMIC DNA]</scope>
    <source>
        <strain evidence="1 2">C34</strain>
    </source>
</reference>
<evidence type="ECO:0000313" key="2">
    <source>
        <dbReference type="Proteomes" id="UP000253769"/>
    </source>
</evidence>
<sequence>MNDMEIDKEIKQLATVFPFGGYMSASEEAYINVANSVRKYLPTGGRILDFGAGPCDKTAVLQRLGYQCTAFDDLSDDWHLEADNRDKILSFARQIGIEYVMDYSILGSAECRGFDMVMLHDVLEHLHDSPRDLLNDLLALVKDGGLLFITVPNAVNLRKRISVLSGKTNLPAFDSFYWNKGPWRGHIREYVKGDLSLLSDYLGLEKIELRSCHHMLRVLPAPARPFFRAITCLFPGWRDSWLLIARKPSHWQPSRNLNESDYAAMMSRINLYNR</sequence>
<proteinExistence type="predicted"/>
<keyword evidence="1" id="KW-0489">Methyltransferase</keyword>
<accession>A0A369WMS6</accession>
<dbReference type="GO" id="GO:0008168">
    <property type="term" value="F:methyltransferase activity"/>
    <property type="evidence" value="ECO:0007669"/>
    <property type="project" value="UniProtKB-KW"/>
</dbReference>
<comment type="caution">
    <text evidence="1">The sequence shown here is derived from an EMBL/GenBank/DDBJ whole genome shotgun (WGS) entry which is preliminary data.</text>
</comment>
<dbReference type="OrthoDB" id="9791944at2"/>
<keyword evidence="2" id="KW-1185">Reference proteome</keyword>
<evidence type="ECO:0000313" key="1">
    <source>
        <dbReference type="EMBL" id="RDE22987.1"/>
    </source>
</evidence>
<keyword evidence="1" id="KW-0808">Transferase</keyword>
<dbReference type="InterPro" id="IPR029063">
    <property type="entry name" value="SAM-dependent_MTases_sf"/>
</dbReference>
<dbReference type="Proteomes" id="UP000253769">
    <property type="component" value="Unassembled WGS sequence"/>
</dbReference>
<protein>
    <submittedName>
        <fullName evidence="1">Methyltransferase domain-containing protein</fullName>
    </submittedName>
</protein>
<dbReference type="GO" id="GO:0032259">
    <property type="term" value="P:methylation"/>
    <property type="evidence" value="ECO:0007669"/>
    <property type="project" value="UniProtKB-KW"/>
</dbReference>
<dbReference type="Gene3D" id="3.40.50.150">
    <property type="entry name" value="Vaccinia Virus protein VP39"/>
    <property type="match status" value="1"/>
</dbReference>
<name>A0A369WMS6_9GAMM</name>
<dbReference type="CDD" id="cd02440">
    <property type="entry name" value="AdoMet_MTases"/>
    <property type="match status" value="1"/>
</dbReference>
<organism evidence="1 2">
    <name type="scientific">Motiliproteus coralliicola</name>
    <dbReference type="NCBI Taxonomy" id="2283196"/>
    <lineage>
        <taxon>Bacteria</taxon>
        <taxon>Pseudomonadati</taxon>
        <taxon>Pseudomonadota</taxon>
        <taxon>Gammaproteobacteria</taxon>
        <taxon>Oceanospirillales</taxon>
        <taxon>Oceanospirillaceae</taxon>
        <taxon>Motiliproteus</taxon>
    </lineage>
</organism>
<dbReference type="Pfam" id="PF13489">
    <property type="entry name" value="Methyltransf_23"/>
    <property type="match status" value="1"/>
</dbReference>
<dbReference type="SUPFAM" id="SSF53335">
    <property type="entry name" value="S-adenosyl-L-methionine-dependent methyltransferases"/>
    <property type="match status" value="1"/>
</dbReference>
<dbReference type="EMBL" id="QQOH01000002">
    <property type="protein sequence ID" value="RDE22987.1"/>
    <property type="molecule type" value="Genomic_DNA"/>
</dbReference>
<gene>
    <name evidence="1" type="ORF">DV711_10600</name>
</gene>